<gene>
    <name evidence="7" type="ORF">CA85_50870</name>
</gene>
<dbReference type="Proteomes" id="UP000318053">
    <property type="component" value="Unassembled WGS sequence"/>
</dbReference>
<feature type="transmembrane region" description="Helical" evidence="5">
    <location>
        <begin position="184"/>
        <end position="208"/>
    </location>
</feature>
<feature type="domain" description="O-antigen ligase-related" evidence="6">
    <location>
        <begin position="229"/>
        <end position="388"/>
    </location>
</feature>
<feature type="transmembrane region" description="Helical" evidence="5">
    <location>
        <begin position="440"/>
        <end position="459"/>
    </location>
</feature>
<organism evidence="7 8">
    <name type="scientific">Allorhodopirellula solitaria</name>
    <dbReference type="NCBI Taxonomy" id="2527987"/>
    <lineage>
        <taxon>Bacteria</taxon>
        <taxon>Pseudomonadati</taxon>
        <taxon>Planctomycetota</taxon>
        <taxon>Planctomycetia</taxon>
        <taxon>Pirellulales</taxon>
        <taxon>Pirellulaceae</taxon>
        <taxon>Allorhodopirellula</taxon>
    </lineage>
</organism>
<dbReference type="OrthoDB" id="283956at2"/>
<comment type="caution">
    <text evidence="7">The sequence shown here is derived from an EMBL/GenBank/DDBJ whole genome shotgun (WGS) entry which is preliminary data.</text>
</comment>
<dbReference type="Pfam" id="PF04932">
    <property type="entry name" value="Wzy_C"/>
    <property type="match status" value="1"/>
</dbReference>
<evidence type="ECO:0000256" key="3">
    <source>
        <dbReference type="ARBA" id="ARBA00022989"/>
    </source>
</evidence>
<keyword evidence="7" id="KW-0436">Ligase</keyword>
<feature type="transmembrane region" description="Helical" evidence="5">
    <location>
        <begin position="372"/>
        <end position="396"/>
    </location>
</feature>
<feature type="transmembrane region" description="Helical" evidence="5">
    <location>
        <begin position="140"/>
        <end position="163"/>
    </location>
</feature>
<feature type="transmembrane region" description="Helical" evidence="5">
    <location>
        <begin position="228"/>
        <end position="251"/>
    </location>
</feature>
<dbReference type="EMBL" id="SJPK01000032">
    <property type="protein sequence ID" value="TWT52119.1"/>
    <property type="molecule type" value="Genomic_DNA"/>
</dbReference>
<dbReference type="InterPro" id="IPR051533">
    <property type="entry name" value="WaaL-like"/>
</dbReference>
<feature type="transmembrane region" description="Helical" evidence="5">
    <location>
        <begin position="263"/>
        <end position="283"/>
    </location>
</feature>
<protein>
    <submittedName>
        <fullName evidence="7">O-Antigen ligase</fullName>
    </submittedName>
</protein>
<feature type="transmembrane region" description="Helical" evidence="5">
    <location>
        <begin position="55"/>
        <end position="74"/>
    </location>
</feature>
<evidence type="ECO:0000259" key="6">
    <source>
        <dbReference type="Pfam" id="PF04932"/>
    </source>
</evidence>
<keyword evidence="2 5" id="KW-0812">Transmembrane</keyword>
<dbReference type="RefSeq" id="WP_146394059.1">
    <property type="nucleotide sequence ID" value="NZ_SJPK01000032.1"/>
</dbReference>
<accession>A0A5C5WPM3</accession>
<feature type="transmembrane region" description="Helical" evidence="5">
    <location>
        <begin position="417"/>
        <end position="434"/>
    </location>
</feature>
<evidence type="ECO:0000256" key="2">
    <source>
        <dbReference type="ARBA" id="ARBA00022692"/>
    </source>
</evidence>
<evidence type="ECO:0000256" key="4">
    <source>
        <dbReference type="ARBA" id="ARBA00023136"/>
    </source>
</evidence>
<evidence type="ECO:0000313" key="8">
    <source>
        <dbReference type="Proteomes" id="UP000318053"/>
    </source>
</evidence>
<dbReference type="PANTHER" id="PTHR37422:SF13">
    <property type="entry name" value="LIPOPOLYSACCHARIDE BIOSYNTHESIS PROTEIN PA4999-RELATED"/>
    <property type="match status" value="1"/>
</dbReference>
<proteinExistence type="predicted"/>
<name>A0A5C5WPM3_9BACT</name>
<reference evidence="7 8" key="1">
    <citation type="submission" date="2019-02" db="EMBL/GenBank/DDBJ databases">
        <title>Deep-cultivation of Planctomycetes and their phenomic and genomic characterization uncovers novel biology.</title>
        <authorList>
            <person name="Wiegand S."/>
            <person name="Jogler M."/>
            <person name="Boedeker C."/>
            <person name="Pinto D."/>
            <person name="Vollmers J."/>
            <person name="Rivas-Marin E."/>
            <person name="Kohn T."/>
            <person name="Peeters S.H."/>
            <person name="Heuer A."/>
            <person name="Rast P."/>
            <person name="Oberbeckmann S."/>
            <person name="Bunk B."/>
            <person name="Jeske O."/>
            <person name="Meyerdierks A."/>
            <person name="Storesund J.E."/>
            <person name="Kallscheuer N."/>
            <person name="Luecker S."/>
            <person name="Lage O.M."/>
            <person name="Pohl T."/>
            <person name="Merkel B.J."/>
            <person name="Hornburger P."/>
            <person name="Mueller R.-W."/>
            <person name="Bruemmer F."/>
            <person name="Labrenz M."/>
            <person name="Spormann A.M."/>
            <person name="Op Den Camp H."/>
            <person name="Overmann J."/>
            <person name="Amann R."/>
            <person name="Jetten M.S.M."/>
            <person name="Mascher T."/>
            <person name="Medema M.H."/>
            <person name="Devos D.P."/>
            <person name="Kaster A.-K."/>
            <person name="Ovreas L."/>
            <person name="Rohde M."/>
            <person name="Galperin M.Y."/>
            <person name="Jogler C."/>
        </authorList>
    </citation>
    <scope>NUCLEOTIDE SEQUENCE [LARGE SCALE GENOMIC DNA]</scope>
    <source>
        <strain evidence="7 8">CA85</strain>
    </source>
</reference>
<evidence type="ECO:0000256" key="1">
    <source>
        <dbReference type="ARBA" id="ARBA00004141"/>
    </source>
</evidence>
<dbReference type="InterPro" id="IPR007016">
    <property type="entry name" value="O-antigen_ligase-rel_domated"/>
</dbReference>
<keyword evidence="4 5" id="KW-0472">Membrane</keyword>
<feature type="transmembrane region" description="Helical" evidence="5">
    <location>
        <begin position="7"/>
        <end position="24"/>
    </location>
</feature>
<dbReference type="GO" id="GO:0016874">
    <property type="term" value="F:ligase activity"/>
    <property type="evidence" value="ECO:0007669"/>
    <property type="project" value="UniProtKB-KW"/>
</dbReference>
<dbReference type="GO" id="GO:0016020">
    <property type="term" value="C:membrane"/>
    <property type="evidence" value="ECO:0007669"/>
    <property type="project" value="UniProtKB-SubCell"/>
</dbReference>
<evidence type="ECO:0000256" key="5">
    <source>
        <dbReference type="SAM" id="Phobius"/>
    </source>
</evidence>
<dbReference type="PANTHER" id="PTHR37422">
    <property type="entry name" value="TEICHURONIC ACID BIOSYNTHESIS PROTEIN TUAE"/>
    <property type="match status" value="1"/>
</dbReference>
<keyword evidence="8" id="KW-1185">Reference proteome</keyword>
<sequence length="467" mass="50709">MITGEGSFVIMLCLSCGFATWYGYKHGKQYVLGAGMACSMLAGTWFKINALGTEINVSMATAVLLLVAYCMHSWRDLLKSITLLDVLVGALTIWHVVVDVCHEGGVVAVSLRAYGQWMLPYAAGRYAFSHPGSLAKLSPVFAAAAASIATLAIFEAITSINMWETVFVSVDDKVLRIIAQRYGILYRAIGPVRNAIFLGVILLSMAPFAVDLMIHSGISKRHRTMGGVMLFLLALGIVATVSRGPILCILLACAFSLAYINRVLRWVVIAMAVGGVTLATFQFDTVANLLESGGQEHTRSRVLDVDGSGDLELYNNTRVRMLIHKVYWPIVLDGGPLGYGTTDSSGFPPRNIPGLPTDPAVLEYLKYVDNSYINVGLALGWVGLALFVAFLVAAIIQSLTLAPLASTYLYPSDSRVMVAYASVFFAILFELFTVHWSYDFSFWLLFHAGVIAGLASQCARARRSVVN</sequence>
<keyword evidence="3 5" id="KW-1133">Transmembrane helix</keyword>
<evidence type="ECO:0000313" key="7">
    <source>
        <dbReference type="EMBL" id="TWT52119.1"/>
    </source>
</evidence>
<dbReference type="AlphaFoldDB" id="A0A5C5WPM3"/>
<comment type="subcellular location">
    <subcellularLocation>
        <location evidence="1">Membrane</location>
        <topology evidence="1">Multi-pass membrane protein</topology>
    </subcellularLocation>
</comment>